<comment type="function">
    <text evidence="7 10">Allows the formation of correctly charged Asn-tRNA(Asn) or Gln-tRNA(Gln) through the transamidation of misacylated Asp-tRNA(Asn) or Glu-tRNA(Gln) in organisms which lack either or both of asparaginyl-tRNA or glutaminyl-tRNA synthetases. The reaction takes place in the presence of glutamine and ATP through an activated phospho-Asp-tRNA(Asn) or phospho-Glu-tRNA(Gln).</text>
</comment>
<dbReference type="GO" id="GO:0016740">
    <property type="term" value="F:transferase activity"/>
    <property type="evidence" value="ECO:0007669"/>
    <property type="project" value="UniProtKB-KW"/>
</dbReference>
<proteinExistence type="inferred from homology"/>
<dbReference type="Pfam" id="PF02934">
    <property type="entry name" value="GatB_N"/>
    <property type="match status" value="1"/>
</dbReference>
<dbReference type="InterPro" id="IPR017958">
    <property type="entry name" value="Gln-tRNA_amidoTrfase_suB_CS"/>
</dbReference>
<dbReference type="NCBIfam" id="NF004014">
    <property type="entry name" value="PRK05477.1-4"/>
    <property type="match status" value="1"/>
</dbReference>
<dbReference type="Pfam" id="PF02637">
    <property type="entry name" value="GatB_Yqey"/>
    <property type="match status" value="1"/>
</dbReference>
<dbReference type="InterPro" id="IPR014746">
    <property type="entry name" value="Gln_synth/guanido_kin_cat_dom"/>
</dbReference>
<comment type="catalytic activity">
    <reaction evidence="9 10">
        <text>L-glutamyl-tRNA(Gln) + L-glutamine + ATP + H2O = L-glutaminyl-tRNA(Gln) + L-glutamate + ADP + phosphate + H(+)</text>
        <dbReference type="Rhea" id="RHEA:17521"/>
        <dbReference type="Rhea" id="RHEA-COMP:9681"/>
        <dbReference type="Rhea" id="RHEA-COMP:9684"/>
        <dbReference type="ChEBI" id="CHEBI:15377"/>
        <dbReference type="ChEBI" id="CHEBI:15378"/>
        <dbReference type="ChEBI" id="CHEBI:29985"/>
        <dbReference type="ChEBI" id="CHEBI:30616"/>
        <dbReference type="ChEBI" id="CHEBI:43474"/>
        <dbReference type="ChEBI" id="CHEBI:58359"/>
        <dbReference type="ChEBI" id="CHEBI:78520"/>
        <dbReference type="ChEBI" id="CHEBI:78521"/>
        <dbReference type="ChEBI" id="CHEBI:456216"/>
    </reaction>
</comment>
<dbReference type="PROSITE" id="PS01234">
    <property type="entry name" value="GATB"/>
    <property type="match status" value="1"/>
</dbReference>
<evidence type="ECO:0000256" key="8">
    <source>
        <dbReference type="ARBA" id="ARBA00047380"/>
    </source>
</evidence>
<keyword evidence="13" id="KW-1185">Reference proteome</keyword>
<accession>A0A1M4VYE0</accession>
<dbReference type="InterPro" id="IPR023168">
    <property type="entry name" value="GatB_Yqey_C_2"/>
</dbReference>
<dbReference type="SUPFAM" id="SSF55931">
    <property type="entry name" value="Glutamine synthetase/guanido kinase"/>
    <property type="match status" value="1"/>
</dbReference>
<evidence type="ECO:0000313" key="12">
    <source>
        <dbReference type="EMBL" id="SHE73976.1"/>
    </source>
</evidence>
<comment type="similarity">
    <text evidence="1 10">Belongs to the GatB/GatE family. GatB subfamily.</text>
</comment>
<dbReference type="NCBIfam" id="NF004012">
    <property type="entry name" value="PRK05477.1-2"/>
    <property type="match status" value="1"/>
</dbReference>
<dbReference type="Gene3D" id="1.10.10.410">
    <property type="match status" value="1"/>
</dbReference>
<dbReference type="GO" id="GO:0005524">
    <property type="term" value="F:ATP binding"/>
    <property type="evidence" value="ECO:0007669"/>
    <property type="project" value="UniProtKB-KW"/>
</dbReference>
<protein>
    <recommendedName>
        <fullName evidence="10">Aspartyl/glutamyl-tRNA(Asn/Gln) amidotransferase subunit B</fullName>
        <shortName evidence="10">Asp/Glu-ADT subunit B</shortName>
        <ecNumber evidence="10">6.3.5.-</ecNumber>
    </recommendedName>
</protein>
<comment type="subunit">
    <text evidence="2 10">Heterotrimer of A, B and C subunits.</text>
</comment>
<keyword evidence="4 10" id="KW-0547">Nucleotide-binding</keyword>
<evidence type="ECO:0000256" key="7">
    <source>
        <dbReference type="ARBA" id="ARBA00024799"/>
    </source>
</evidence>
<dbReference type="GO" id="GO:0006412">
    <property type="term" value="P:translation"/>
    <property type="evidence" value="ECO:0007669"/>
    <property type="project" value="UniProtKB-UniRule"/>
</dbReference>
<dbReference type="RefSeq" id="WP_073248171.1">
    <property type="nucleotide sequence ID" value="NZ_FQVG01000014.1"/>
</dbReference>
<dbReference type="AlphaFoldDB" id="A0A1M4VYE0"/>
<dbReference type="Gene3D" id="1.10.150.380">
    <property type="entry name" value="GatB domain, N-terminal subdomain"/>
    <property type="match status" value="1"/>
</dbReference>
<evidence type="ECO:0000256" key="6">
    <source>
        <dbReference type="ARBA" id="ARBA00022917"/>
    </source>
</evidence>
<keyword evidence="12" id="KW-0808">Transferase</keyword>
<evidence type="ECO:0000256" key="9">
    <source>
        <dbReference type="ARBA" id="ARBA00047913"/>
    </source>
</evidence>
<evidence type="ECO:0000256" key="2">
    <source>
        <dbReference type="ARBA" id="ARBA00011123"/>
    </source>
</evidence>
<dbReference type="EMBL" id="FQVG01000014">
    <property type="protein sequence ID" value="SHE73976.1"/>
    <property type="molecule type" value="Genomic_DNA"/>
</dbReference>
<evidence type="ECO:0000256" key="10">
    <source>
        <dbReference type="HAMAP-Rule" id="MF_00121"/>
    </source>
</evidence>
<evidence type="ECO:0000256" key="3">
    <source>
        <dbReference type="ARBA" id="ARBA00022598"/>
    </source>
</evidence>
<sequence>MEFEAIIGLEVHAELSTKTKIYCGCTTEFGGEQNTHCCPVCMGLPGALPVLNKEVVTYAMKAGLALNCEINKETYMARKNYFYPDCPKNYQITQDETPLCKNGYIEITTEEGTKKIGIQRIHIEEDAGKALHREDGTYVDFNRSGVPLIEIVSKPDMRTAQEAKMYLENLKAILQYTEVSDCKMEEGSLRCDANVSVRPKGSTEFGVKTEIKNMNSFKAVEKAIEYEIKRQIEAINRGEKIVQETRRWDEAKGETVVMRSKEEAHDYRYFPEPDMVYLVVDDEWINNVKSTLPELPDKKRARYISEYGLPEYDASILTSSKALAAFFEDTVKEGASPKDASNWIMGEVLRTLNDREMSIEDIKVQPKHLSKLIELINNGTITGTIAKKVFKDMFETGDDPEKIVNEKGMVQISDENAIRDIVNKVLDENPQSVEDFKNGKTKAMGFVVGQVMKASKGKANPQLVNKLVEEELQKR</sequence>
<dbReference type="EC" id="6.3.5.-" evidence="10"/>
<evidence type="ECO:0000259" key="11">
    <source>
        <dbReference type="SMART" id="SM00845"/>
    </source>
</evidence>
<dbReference type="GO" id="GO:0070681">
    <property type="term" value="P:glutaminyl-tRNAGln biosynthesis via transamidation"/>
    <property type="evidence" value="ECO:0007669"/>
    <property type="project" value="TreeGrafter"/>
</dbReference>
<dbReference type="InterPro" id="IPR004413">
    <property type="entry name" value="GatB"/>
</dbReference>
<dbReference type="Proteomes" id="UP000184423">
    <property type="component" value="Unassembled WGS sequence"/>
</dbReference>
<dbReference type="FunFam" id="1.10.10.410:FF:000001">
    <property type="entry name" value="Aspartyl/glutamyl-tRNA(Asn/Gln) amidotransferase subunit B"/>
    <property type="match status" value="1"/>
</dbReference>
<dbReference type="HAMAP" id="MF_00121">
    <property type="entry name" value="GatB"/>
    <property type="match status" value="1"/>
</dbReference>
<dbReference type="SMART" id="SM00845">
    <property type="entry name" value="GatB_Yqey"/>
    <property type="match status" value="1"/>
</dbReference>
<keyword evidence="5 10" id="KW-0067">ATP-binding</keyword>
<gene>
    <name evidence="10" type="primary">gatB</name>
    <name evidence="12" type="ORF">SAMN02746091_01011</name>
</gene>
<feature type="domain" description="Asn/Gln amidotransferase" evidence="11">
    <location>
        <begin position="325"/>
        <end position="472"/>
    </location>
</feature>
<dbReference type="InterPro" id="IPR042114">
    <property type="entry name" value="GatB_C_1"/>
</dbReference>
<organism evidence="12 13">
    <name type="scientific">Caloramator proteoclasticus DSM 10124</name>
    <dbReference type="NCBI Taxonomy" id="1121262"/>
    <lineage>
        <taxon>Bacteria</taxon>
        <taxon>Bacillati</taxon>
        <taxon>Bacillota</taxon>
        <taxon>Clostridia</taxon>
        <taxon>Eubacteriales</taxon>
        <taxon>Clostridiaceae</taxon>
        <taxon>Caloramator</taxon>
    </lineage>
</organism>
<comment type="catalytic activity">
    <reaction evidence="8 10">
        <text>L-aspartyl-tRNA(Asn) + L-glutamine + ATP + H2O = L-asparaginyl-tRNA(Asn) + L-glutamate + ADP + phosphate + 2 H(+)</text>
        <dbReference type="Rhea" id="RHEA:14513"/>
        <dbReference type="Rhea" id="RHEA-COMP:9674"/>
        <dbReference type="Rhea" id="RHEA-COMP:9677"/>
        <dbReference type="ChEBI" id="CHEBI:15377"/>
        <dbReference type="ChEBI" id="CHEBI:15378"/>
        <dbReference type="ChEBI" id="CHEBI:29985"/>
        <dbReference type="ChEBI" id="CHEBI:30616"/>
        <dbReference type="ChEBI" id="CHEBI:43474"/>
        <dbReference type="ChEBI" id="CHEBI:58359"/>
        <dbReference type="ChEBI" id="CHEBI:78515"/>
        <dbReference type="ChEBI" id="CHEBI:78516"/>
        <dbReference type="ChEBI" id="CHEBI:456216"/>
    </reaction>
</comment>
<dbReference type="NCBIfam" id="TIGR00133">
    <property type="entry name" value="gatB"/>
    <property type="match status" value="1"/>
</dbReference>
<dbReference type="SUPFAM" id="SSF89095">
    <property type="entry name" value="GatB/YqeY motif"/>
    <property type="match status" value="1"/>
</dbReference>
<reference evidence="13" key="1">
    <citation type="submission" date="2016-11" db="EMBL/GenBank/DDBJ databases">
        <authorList>
            <person name="Varghese N."/>
            <person name="Submissions S."/>
        </authorList>
    </citation>
    <scope>NUCLEOTIDE SEQUENCE [LARGE SCALE GENOMIC DNA]</scope>
    <source>
        <strain evidence="13">DSM 10124</strain>
    </source>
</reference>
<dbReference type="NCBIfam" id="NF004015">
    <property type="entry name" value="PRK05477.1-5"/>
    <property type="match status" value="1"/>
</dbReference>
<name>A0A1M4VYE0_9CLOT</name>
<dbReference type="GO" id="GO:0050566">
    <property type="term" value="F:asparaginyl-tRNA synthase (glutamine-hydrolyzing) activity"/>
    <property type="evidence" value="ECO:0007669"/>
    <property type="project" value="RHEA"/>
</dbReference>
<keyword evidence="6 10" id="KW-0648">Protein biosynthesis</keyword>
<dbReference type="InterPro" id="IPR017959">
    <property type="entry name" value="Asn/Gln-tRNA_amidoTrfase_suB/E"/>
</dbReference>
<dbReference type="GO" id="GO:0050567">
    <property type="term" value="F:glutaminyl-tRNA synthase (glutamine-hydrolyzing) activity"/>
    <property type="evidence" value="ECO:0007669"/>
    <property type="project" value="UniProtKB-UniRule"/>
</dbReference>
<dbReference type="PANTHER" id="PTHR11659">
    <property type="entry name" value="GLUTAMYL-TRNA GLN AMIDOTRANSFERASE SUBUNIT B MITOCHONDRIAL AND PROKARYOTIC PET112-RELATED"/>
    <property type="match status" value="1"/>
</dbReference>
<evidence type="ECO:0000256" key="1">
    <source>
        <dbReference type="ARBA" id="ARBA00005306"/>
    </source>
</evidence>
<dbReference type="InterPro" id="IPR003789">
    <property type="entry name" value="Asn/Gln_tRNA_amidoTrase-B-like"/>
</dbReference>
<evidence type="ECO:0000256" key="5">
    <source>
        <dbReference type="ARBA" id="ARBA00022840"/>
    </source>
</evidence>
<keyword evidence="3 10" id="KW-0436">Ligase</keyword>
<dbReference type="InterPro" id="IPR006075">
    <property type="entry name" value="Asn/Gln-tRNA_Trfase_suB/E_cat"/>
</dbReference>
<dbReference type="PANTHER" id="PTHR11659:SF0">
    <property type="entry name" value="GLUTAMYL-TRNA(GLN) AMIDOTRANSFERASE SUBUNIT B, MITOCHONDRIAL"/>
    <property type="match status" value="1"/>
</dbReference>
<evidence type="ECO:0000256" key="4">
    <source>
        <dbReference type="ARBA" id="ARBA00022741"/>
    </source>
</evidence>
<dbReference type="InterPro" id="IPR018027">
    <property type="entry name" value="Asn/Gln_amidotransferase"/>
</dbReference>
<evidence type="ECO:0000313" key="13">
    <source>
        <dbReference type="Proteomes" id="UP000184423"/>
    </source>
</evidence>
<dbReference type="FunFam" id="1.10.150.380:FF:000001">
    <property type="entry name" value="Aspartyl/glutamyl-tRNA(Asn/Gln) amidotransferase subunit B"/>
    <property type="match status" value="1"/>
</dbReference>